<comment type="caution">
    <text evidence="1">The sequence shown here is derived from an EMBL/GenBank/DDBJ whole genome shotgun (WGS) entry which is preliminary data.</text>
</comment>
<accession>A0A837KSW2</accession>
<proteinExistence type="predicted"/>
<evidence type="ECO:0000313" key="2">
    <source>
        <dbReference type="Proteomes" id="UP000035218"/>
    </source>
</evidence>
<dbReference type="AlphaFoldDB" id="A0A837KSW2"/>
<gene>
    <name evidence="1" type="ORF">AA984_08975</name>
</gene>
<sequence length="62" mass="7555">MVSLNRPLPTDSLCVETYNFFTFREFIRVHRSKTPSLDGFWSSFYLIKKRNEKQILIFMEIY</sequence>
<protein>
    <submittedName>
        <fullName evidence="1">Uncharacterized protein</fullName>
    </submittedName>
</protein>
<reference evidence="1 2" key="1">
    <citation type="submission" date="2015-05" db="EMBL/GenBank/DDBJ databases">
        <title>Genome sequencing project for genomic taxonomy and phylogenomics of Bacillus-like bacteria.</title>
        <authorList>
            <person name="Liu B."/>
            <person name="Wang J."/>
            <person name="Zhu Y."/>
            <person name="Liu G."/>
            <person name="Chen Q."/>
            <person name="Chen Z."/>
            <person name="Lan J."/>
            <person name="Che J."/>
            <person name="Ge C."/>
            <person name="Shi H."/>
            <person name="Pan Z."/>
            <person name="Liu X."/>
        </authorList>
    </citation>
    <scope>NUCLEOTIDE SEQUENCE [LARGE SCALE GENOMIC DNA]</scope>
    <source>
        <strain evidence="1 2">DSM 9885</strain>
    </source>
</reference>
<name>A0A837KSW2_9BACL</name>
<dbReference type="EMBL" id="LDCN01000002">
    <property type="protein sequence ID" value="KLI00224.1"/>
    <property type="molecule type" value="Genomic_DNA"/>
</dbReference>
<evidence type="ECO:0000313" key="1">
    <source>
        <dbReference type="EMBL" id="KLI00224.1"/>
    </source>
</evidence>
<dbReference type="Proteomes" id="UP000035218">
    <property type="component" value="Unassembled WGS sequence"/>
</dbReference>
<organism evidence="1 2">
    <name type="scientific">Brevibacillus formosus</name>
    <dbReference type="NCBI Taxonomy" id="54913"/>
    <lineage>
        <taxon>Bacteria</taxon>
        <taxon>Bacillati</taxon>
        <taxon>Bacillota</taxon>
        <taxon>Bacilli</taxon>
        <taxon>Bacillales</taxon>
        <taxon>Paenibacillaceae</taxon>
        <taxon>Brevibacillus</taxon>
    </lineage>
</organism>